<dbReference type="InterPro" id="IPR041322">
    <property type="entry name" value="SYCP2_ARLD"/>
</dbReference>
<evidence type="ECO:0000259" key="8">
    <source>
        <dbReference type="Pfam" id="PF18584"/>
    </source>
</evidence>
<comment type="caution">
    <text evidence="9">The sequence shown here is derived from an EMBL/GenBank/DDBJ whole genome shotgun (WGS) entry which is preliminary data.</text>
</comment>
<dbReference type="GO" id="GO:0007143">
    <property type="term" value="P:female meiotic nuclear division"/>
    <property type="evidence" value="ECO:0007669"/>
    <property type="project" value="TreeGrafter"/>
</dbReference>
<feature type="compositionally biased region" description="Polar residues" evidence="6">
    <location>
        <begin position="609"/>
        <end position="619"/>
    </location>
</feature>
<feature type="compositionally biased region" description="Low complexity" evidence="6">
    <location>
        <begin position="934"/>
        <end position="943"/>
    </location>
</feature>
<feature type="compositionally biased region" description="Low complexity" evidence="6">
    <location>
        <begin position="1227"/>
        <end position="1243"/>
    </location>
</feature>
<evidence type="ECO:0000256" key="6">
    <source>
        <dbReference type="SAM" id="MobiDB-lite"/>
    </source>
</evidence>
<reference evidence="9" key="1">
    <citation type="submission" date="2020-03" db="EMBL/GenBank/DDBJ databases">
        <title>Intra-Species Differences in Population Size shape Life History and Genome Evolution.</title>
        <authorList>
            <person name="Willemsen D."/>
            <person name="Cui R."/>
            <person name="Valenzano D.R."/>
        </authorList>
    </citation>
    <scope>NUCLEOTIDE SEQUENCE</scope>
    <source>
        <strain evidence="9">GRZ</strain>
        <tissue evidence="9">Whole</tissue>
    </source>
</reference>
<evidence type="ECO:0000256" key="5">
    <source>
        <dbReference type="ARBA" id="ARBA00023242"/>
    </source>
</evidence>
<evidence type="ECO:0000259" key="7">
    <source>
        <dbReference type="Pfam" id="PF18581"/>
    </source>
</evidence>
<protein>
    <submittedName>
        <fullName evidence="9">Transcript variant X1</fullName>
    </submittedName>
</protein>
<evidence type="ECO:0000256" key="2">
    <source>
        <dbReference type="ARBA" id="ARBA00004286"/>
    </source>
</evidence>
<feature type="region of interest" description="Disordered" evidence="6">
    <location>
        <begin position="1227"/>
        <end position="1319"/>
    </location>
</feature>
<dbReference type="GO" id="GO:0000779">
    <property type="term" value="C:condensed chromosome, centromeric region"/>
    <property type="evidence" value="ECO:0007669"/>
    <property type="project" value="TreeGrafter"/>
</dbReference>
<keyword evidence="4" id="KW-0158">Chromosome</keyword>
<feature type="compositionally biased region" description="Pro residues" evidence="6">
    <location>
        <begin position="1095"/>
        <end position="1111"/>
    </location>
</feature>
<feature type="region of interest" description="Disordered" evidence="6">
    <location>
        <begin position="800"/>
        <end position="1171"/>
    </location>
</feature>
<organism evidence="9 10">
    <name type="scientific">Nothobranchius furzeri</name>
    <name type="common">Turquoise killifish</name>
    <dbReference type="NCBI Taxonomy" id="105023"/>
    <lineage>
        <taxon>Eukaryota</taxon>
        <taxon>Metazoa</taxon>
        <taxon>Chordata</taxon>
        <taxon>Craniata</taxon>
        <taxon>Vertebrata</taxon>
        <taxon>Euteleostomi</taxon>
        <taxon>Actinopterygii</taxon>
        <taxon>Neopterygii</taxon>
        <taxon>Teleostei</taxon>
        <taxon>Neoteleostei</taxon>
        <taxon>Acanthomorphata</taxon>
        <taxon>Ovalentaria</taxon>
        <taxon>Atherinomorphae</taxon>
        <taxon>Cyprinodontiformes</taxon>
        <taxon>Nothobranchiidae</taxon>
        <taxon>Nothobranchius</taxon>
    </lineage>
</organism>
<dbReference type="InterPro" id="IPR024835">
    <property type="entry name" value="SYCP2-like"/>
</dbReference>
<dbReference type="Pfam" id="PF18581">
    <property type="entry name" value="SYCP2_ARLD"/>
    <property type="match status" value="1"/>
</dbReference>
<feature type="compositionally biased region" description="Basic and acidic residues" evidence="6">
    <location>
        <begin position="623"/>
        <end position="635"/>
    </location>
</feature>
<keyword evidence="5" id="KW-0539">Nucleus</keyword>
<feature type="compositionally biased region" description="Basic and acidic residues" evidence="6">
    <location>
        <begin position="1259"/>
        <end position="1271"/>
    </location>
</feature>
<feature type="compositionally biased region" description="Basic residues" evidence="6">
    <location>
        <begin position="1303"/>
        <end position="1319"/>
    </location>
</feature>
<name>A0A9D2XYL3_NOTFU</name>
<feature type="domain" description="Synaptonemal complex protein 2 armadillo-repeat-like" evidence="7">
    <location>
        <begin position="9"/>
        <end position="185"/>
    </location>
</feature>
<evidence type="ECO:0000313" key="9">
    <source>
        <dbReference type="EMBL" id="KAF7209584.1"/>
    </source>
</evidence>
<dbReference type="InterPro" id="IPR040560">
    <property type="entry name" value="SYCP2_SLD"/>
</dbReference>
<feature type="compositionally biased region" description="Basic residues" evidence="6">
    <location>
        <begin position="1025"/>
        <end position="1039"/>
    </location>
</feature>
<dbReference type="Proteomes" id="UP000822369">
    <property type="component" value="Chromosome 13"/>
</dbReference>
<feature type="compositionally biased region" description="Basic and acidic residues" evidence="6">
    <location>
        <begin position="907"/>
        <end position="924"/>
    </location>
</feature>
<feature type="domain" description="Synaptonemal complex protein 2 Spt16M-like" evidence="8">
    <location>
        <begin position="280"/>
        <end position="392"/>
    </location>
</feature>
<accession>A0A9D2XYL3</accession>
<dbReference type="PANTHER" id="PTHR15607">
    <property type="entry name" value="SYNAPTONEMAL COMPLEX PROTEIN-RELATED"/>
    <property type="match status" value="1"/>
</dbReference>
<comment type="similarity">
    <text evidence="3">Belongs to the SYCP2 family.</text>
</comment>
<feature type="compositionally biased region" description="Basic and acidic residues" evidence="6">
    <location>
        <begin position="997"/>
        <end position="1012"/>
    </location>
</feature>
<gene>
    <name evidence="9" type="ORF">G4P62_014278</name>
</gene>
<evidence type="ECO:0000256" key="3">
    <source>
        <dbReference type="ARBA" id="ARBA00007960"/>
    </source>
</evidence>
<comment type="subcellular location">
    <subcellularLocation>
        <location evidence="2">Chromosome</location>
    </subcellularLocation>
    <subcellularLocation>
        <location evidence="1">Nucleus</location>
    </subcellularLocation>
</comment>
<feature type="region of interest" description="Disordered" evidence="6">
    <location>
        <begin position="576"/>
        <end position="665"/>
    </location>
</feature>
<feature type="compositionally biased region" description="Basic and acidic residues" evidence="6">
    <location>
        <begin position="976"/>
        <end position="987"/>
    </location>
</feature>
<evidence type="ECO:0000256" key="1">
    <source>
        <dbReference type="ARBA" id="ARBA00004123"/>
    </source>
</evidence>
<sequence length="1525" mass="170184">MAPSQSEKLDNIIDEVLKSGNRQPLEAFLERYTDKEVPVKCSQKFLSKLDKLITKSLDQKDARTASLAVAIIYKCGKNLDIPGGRGLSGLITQRLMNKMVQWFEKCKLLWIQHGPLWDETMFTLSENFFNALMVAHESCREGTFKVTEFFLYPIGQLAVDPKIYILIQKEAIRKYNLILDKIPVEFKKTRQILTSQEAADLMAKLATRILEGGDYDLQSSLMEALCRMATAEQRKKLASHWFSMGRVASAFAQINDSEFETACRGFLNMVNGMQGDRRRVYSYPCLEVYLGKYELLKPVDEKLAEFWIDFNLGSHSISFYFSLSGEEESHWETICINENEVQSYTVREEGKRKVLQIKLSEVVFIGTVEGSSLTIQFSSSLDILQAAQSVYGLNVVPESQVSYGESEKKPAPYVLPAPAAPVQMVTPARIRLSESTVCISSSERGTTRSVSSLVLKPPGDTRKGFSIKIFVAEAKQVGVTGQEEENCQDNYFVPDTQPRVRDNVSFRKSSLSVSEMLMMPTQKMGSAPRPVSNLRVLGPLERCPSSAQRWSVSDSDLVLQKKLHSELTQRLQHVLTERKTDPQYQEESACQTNASKSRGNSKDRGSGTVPGSSLQSPNVKQVRRNDQRKGQRTLEADTVPEETSDKTSAGKNKPNRKESEKDADVTASMMKRISSHYEINTRSKAKDTIENNIPIWNPPRISSRAVFTMSMVYSGRKEAPKDASLRKSFTKTTTDSVSNIKDIFAFNNDSPVGIGGVNRTLNKTFDTSKSSSVCLSTNKAQPKPVAKKKRYVKEHLFSDTDTDNAPTEVSWLKKSARRSKPQVTKYPKQALKKPKAASPSSLHTFPDVLPSVQKDSKGDKKPKALNPPKMVEQAPRRPHAAGRRSRQAAASSAKSYQEPDTDDDQSEAEKPQPPKITSTDDLKSSGKIQDTVQTKKNTTTSKPTSKKLQLHPASETSPPTKAEVAEASTHRGGLQENREKFDEDLQMKKKTVNMSEESYRRTDTISRADSKKQNIPKAQQVKPGKALHKTLKSNKKSVVHAREETSALKDSLAASQTSFCLSPPPIEGMRSVERSAPTLDLTFPTVLTPRESPLPASPKPPCQETPSPIPLLPKLHSAVGSKEKRKPSSLHKAEKGHRSSKIQFIKSIPSPCSVGGQTPAPSPPTGPDAAEMCAVQQHLSSALPSPLFTQPLLTSSLLVLDQPPVALPPLSPLAENSISQGCQLEFSNSSPLSLGPSSRSLAPGRKSKERSMATMIDSSKSEKTPLTDKGTELSQPLVSGPTRKRRVSLSSHSDEDETEQKVKSRKRRQNSPRMKPRKLFKSFTEMSTTDEFSHISSFNWEAEEAGGDVDLDEGLELPPTGLNTSDICHQWGSKLKIKLQSQCNIMESYNKQSLKTMQQHVTSINVKLCKYRTQKLEQIKKVLLEEIHHLEQDDVLKNMEKDLNSHWKKQMTAFHSHQKQETRRIDTLRGTFGSCQSLESEERIFSSEMDLVRKEMKSIQDRVLNEMLEGEIQSVKRGLHALFFP</sequence>
<feature type="compositionally biased region" description="Polar residues" evidence="6">
    <location>
        <begin position="582"/>
        <end position="598"/>
    </location>
</feature>
<evidence type="ECO:0000313" key="10">
    <source>
        <dbReference type="Proteomes" id="UP000822369"/>
    </source>
</evidence>
<feature type="compositionally biased region" description="Basic residues" evidence="6">
    <location>
        <begin position="876"/>
        <end position="886"/>
    </location>
</feature>
<dbReference type="Pfam" id="PF18584">
    <property type="entry name" value="SYCP2_SLD"/>
    <property type="match status" value="1"/>
</dbReference>
<dbReference type="GO" id="GO:0007140">
    <property type="term" value="P:male meiotic nuclear division"/>
    <property type="evidence" value="ECO:0007669"/>
    <property type="project" value="TreeGrafter"/>
</dbReference>
<feature type="compositionally biased region" description="Basic and acidic residues" evidence="6">
    <location>
        <begin position="655"/>
        <end position="664"/>
    </location>
</feature>
<evidence type="ECO:0000256" key="4">
    <source>
        <dbReference type="ARBA" id="ARBA00022454"/>
    </source>
</evidence>
<proteinExistence type="inferred from homology"/>
<dbReference type="GO" id="GO:0000800">
    <property type="term" value="C:lateral element"/>
    <property type="evidence" value="ECO:0007669"/>
    <property type="project" value="TreeGrafter"/>
</dbReference>
<dbReference type="EMBL" id="JAAVVJ010000013">
    <property type="protein sequence ID" value="KAF7209584.1"/>
    <property type="molecule type" value="Genomic_DNA"/>
</dbReference>
<dbReference type="PANTHER" id="PTHR15607:SF12">
    <property type="entry name" value="SYNAPTONEMAL COMPLEX PROTEIN 2"/>
    <property type="match status" value="1"/>
</dbReference>